<evidence type="ECO:0000256" key="1">
    <source>
        <dbReference type="ARBA" id="ARBA00022603"/>
    </source>
</evidence>
<proteinExistence type="predicted"/>
<gene>
    <name evidence="5" type="ORF">GCM10009710_29240</name>
</gene>
<dbReference type="GO" id="GO:0032259">
    <property type="term" value="P:methylation"/>
    <property type="evidence" value="ECO:0007669"/>
    <property type="project" value="UniProtKB-KW"/>
</dbReference>
<evidence type="ECO:0000313" key="5">
    <source>
        <dbReference type="EMBL" id="GAA1747303.1"/>
    </source>
</evidence>
<protein>
    <submittedName>
        <fullName evidence="5">Class I SAM-dependent methyltransferase</fullName>
    </submittedName>
</protein>
<name>A0ABN2K2X5_9ACTN</name>
<evidence type="ECO:0000259" key="4">
    <source>
        <dbReference type="Pfam" id="PF08241"/>
    </source>
</evidence>
<dbReference type="PROSITE" id="PS01184">
    <property type="entry name" value="UBIE_2"/>
    <property type="match status" value="1"/>
</dbReference>
<dbReference type="Pfam" id="PF08241">
    <property type="entry name" value="Methyltransf_11"/>
    <property type="match status" value="1"/>
</dbReference>
<dbReference type="InterPro" id="IPR013216">
    <property type="entry name" value="Methyltransf_11"/>
</dbReference>
<dbReference type="Gene3D" id="3.40.50.150">
    <property type="entry name" value="Vaccinia Virus protein VP39"/>
    <property type="match status" value="1"/>
</dbReference>
<dbReference type="InterPro" id="IPR023576">
    <property type="entry name" value="UbiE/COQ5_MeTrFase_CS"/>
</dbReference>
<keyword evidence="3" id="KW-0949">S-adenosyl-L-methionine</keyword>
<keyword evidence="1 5" id="KW-0489">Methyltransferase</keyword>
<organism evidence="5 6">
    <name type="scientific">Aeromicrobium alkaliterrae</name>
    <dbReference type="NCBI Taxonomy" id="302168"/>
    <lineage>
        <taxon>Bacteria</taxon>
        <taxon>Bacillati</taxon>
        <taxon>Actinomycetota</taxon>
        <taxon>Actinomycetes</taxon>
        <taxon>Propionibacteriales</taxon>
        <taxon>Nocardioidaceae</taxon>
        <taxon>Aeromicrobium</taxon>
    </lineage>
</organism>
<comment type="caution">
    <text evidence="5">The sequence shown here is derived from an EMBL/GenBank/DDBJ whole genome shotgun (WGS) entry which is preliminary data.</text>
</comment>
<reference evidence="5 6" key="1">
    <citation type="journal article" date="2019" name="Int. J. Syst. Evol. Microbiol.">
        <title>The Global Catalogue of Microorganisms (GCM) 10K type strain sequencing project: providing services to taxonomists for standard genome sequencing and annotation.</title>
        <authorList>
            <consortium name="The Broad Institute Genomics Platform"/>
            <consortium name="The Broad Institute Genome Sequencing Center for Infectious Disease"/>
            <person name="Wu L."/>
            <person name="Ma J."/>
        </authorList>
    </citation>
    <scope>NUCLEOTIDE SEQUENCE [LARGE SCALE GENOMIC DNA]</scope>
    <source>
        <strain evidence="5 6">JCM 13518</strain>
    </source>
</reference>
<dbReference type="Proteomes" id="UP001501057">
    <property type="component" value="Unassembled WGS sequence"/>
</dbReference>
<evidence type="ECO:0000256" key="2">
    <source>
        <dbReference type="ARBA" id="ARBA00022679"/>
    </source>
</evidence>
<dbReference type="InterPro" id="IPR029063">
    <property type="entry name" value="SAM-dependent_MTases_sf"/>
</dbReference>
<keyword evidence="2" id="KW-0808">Transferase</keyword>
<dbReference type="GO" id="GO:0008168">
    <property type="term" value="F:methyltransferase activity"/>
    <property type="evidence" value="ECO:0007669"/>
    <property type="project" value="UniProtKB-KW"/>
</dbReference>
<keyword evidence="6" id="KW-1185">Reference proteome</keyword>
<accession>A0ABN2K2X5</accession>
<evidence type="ECO:0000313" key="6">
    <source>
        <dbReference type="Proteomes" id="UP001501057"/>
    </source>
</evidence>
<evidence type="ECO:0000256" key="3">
    <source>
        <dbReference type="ARBA" id="ARBA00022691"/>
    </source>
</evidence>
<sequence length="229" mass="24987">MVDHDDASARMAKWLAGDRLACVLHLGDGTIAYHLADQGHEVVVAGDDVRSRRHRDVLYVRASGDRLPFAESSFDAVVAPHLSEAPTALADIARVLRPGGVVSTIERSHDDSLPWVRRLREIVGEPGHAERPAIDSLGGTGLFGEIESTDLAQWQTLDLAGLLRLASEIGRQPVSEATLARVKDAFSEVTPHTGHLRLRHRTRCLRATVLKTDEPSAPPPAETLLFDLR</sequence>
<dbReference type="SUPFAM" id="SSF53335">
    <property type="entry name" value="S-adenosyl-L-methionine-dependent methyltransferases"/>
    <property type="match status" value="1"/>
</dbReference>
<dbReference type="EMBL" id="BAAAME010000005">
    <property type="protein sequence ID" value="GAA1747303.1"/>
    <property type="molecule type" value="Genomic_DNA"/>
</dbReference>
<feature type="domain" description="Methyltransferase type 11" evidence="4">
    <location>
        <begin position="50"/>
        <end position="102"/>
    </location>
</feature>